<comment type="caution">
    <text evidence="1">The sequence shown here is derived from an EMBL/GenBank/DDBJ whole genome shotgun (WGS) entry which is preliminary data.</text>
</comment>
<accession>A0A413KAN5</accession>
<sequence length="79" mass="9442">MWFKREYSEYGCPMCGRLPVLAEGQTEKYYETLKAVKTITIYRLQCPRKHLSTNWYSDLGSASINWKHVVDEYKREDTK</sequence>
<dbReference type="Proteomes" id="UP000284163">
    <property type="component" value="Unassembled WGS sequence"/>
</dbReference>
<evidence type="ECO:0000313" key="1">
    <source>
        <dbReference type="EMBL" id="RGY74774.1"/>
    </source>
</evidence>
<organism evidence="1 2">
    <name type="scientific">Bifidobacterium pseudocatenulatum</name>
    <dbReference type="NCBI Taxonomy" id="28026"/>
    <lineage>
        <taxon>Bacteria</taxon>
        <taxon>Bacillati</taxon>
        <taxon>Actinomycetota</taxon>
        <taxon>Actinomycetes</taxon>
        <taxon>Bifidobacteriales</taxon>
        <taxon>Bifidobacteriaceae</taxon>
        <taxon>Bifidobacterium</taxon>
    </lineage>
</organism>
<protein>
    <submittedName>
        <fullName evidence="1">Uncharacterized protein</fullName>
    </submittedName>
</protein>
<evidence type="ECO:0000313" key="2">
    <source>
        <dbReference type="Proteomes" id="UP000284163"/>
    </source>
</evidence>
<reference evidence="1 2" key="1">
    <citation type="submission" date="2018-08" db="EMBL/GenBank/DDBJ databases">
        <title>A genome reference for cultivated species of the human gut microbiota.</title>
        <authorList>
            <person name="Zou Y."/>
            <person name="Xue W."/>
            <person name="Luo G."/>
        </authorList>
    </citation>
    <scope>NUCLEOTIDE SEQUENCE [LARGE SCALE GENOMIC DNA]</scope>
    <source>
        <strain evidence="1 2">CF01-1</strain>
    </source>
</reference>
<dbReference type="AlphaFoldDB" id="A0A413KAN5"/>
<name>A0A413KAN5_BIFPS</name>
<proteinExistence type="predicted"/>
<dbReference type="EMBL" id="QSDK01000025">
    <property type="protein sequence ID" value="RGY74774.1"/>
    <property type="molecule type" value="Genomic_DNA"/>
</dbReference>
<gene>
    <name evidence="1" type="ORF">DXA22_09840</name>
</gene>